<dbReference type="GO" id="GO:0009505">
    <property type="term" value="C:plant-type cell wall"/>
    <property type="evidence" value="ECO:0000318"/>
    <property type="project" value="GO_Central"/>
</dbReference>
<protein>
    <recommendedName>
        <fullName evidence="6">Pectin acetylesterase</fullName>
        <ecNumber evidence="6">3.1.1.-</ecNumber>
    </recommendedName>
</protein>
<dbReference type="Pfam" id="PF03283">
    <property type="entry name" value="PAE"/>
    <property type="match status" value="1"/>
</dbReference>
<reference evidence="8" key="2">
    <citation type="submission" date="2025-08" db="UniProtKB">
        <authorList>
            <consortium name="RefSeq"/>
        </authorList>
    </citation>
    <scope>IDENTIFICATION</scope>
    <source>
        <tissue evidence="8">Leaf</tissue>
    </source>
</reference>
<dbReference type="InterPro" id="IPR004963">
    <property type="entry name" value="PAE/NOTUM"/>
</dbReference>
<evidence type="ECO:0000256" key="1">
    <source>
        <dbReference type="ARBA" id="ARBA00003534"/>
    </source>
</evidence>
<evidence type="ECO:0000256" key="4">
    <source>
        <dbReference type="ARBA" id="ARBA00022512"/>
    </source>
</evidence>
<dbReference type="SUPFAM" id="SSF53474">
    <property type="entry name" value="alpha/beta-Hydrolases"/>
    <property type="match status" value="1"/>
</dbReference>
<keyword evidence="6" id="KW-0378">Hydrolase</keyword>
<dbReference type="PANTHER" id="PTHR21562">
    <property type="entry name" value="NOTUM-RELATED"/>
    <property type="match status" value="1"/>
</dbReference>
<dbReference type="OrthoDB" id="2015280at2759"/>
<reference evidence="7" key="1">
    <citation type="journal article" date="2014" name="Nat. Commun.">
        <title>The tobacco genome sequence and its comparison with those of tomato and potato.</title>
        <authorList>
            <person name="Sierro N."/>
            <person name="Battey J.N."/>
            <person name="Ouadi S."/>
            <person name="Bakaher N."/>
            <person name="Bovet L."/>
            <person name="Willig A."/>
            <person name="Goepfert S."/>
            <person name="Peitsch M.C."/>
            <person name="Ivanov N.V."/>
        </authorList>
    </citation>
    <scope>NUCLEOTIDE SEQUENCE [LARGE SCALE GENOMIC DNA]</scope>
</reference>
<dbReference type="PANTHER" id="PTHR21562:SF77">
    <property type="entry name" value="PECTIN ACETYLESTERASE"/>
    <property type="match status" value="1"/>
</dbReference>
<evidence type="ECO:0000313" key="7">
    <source>
        <dbReference type="Proteomes" id="UP000790787"/>
    </source>
</evidence>
<comment type="subcellular location">
    <subcellularLocation>
        <location evidence="2 6">Secreted</location>
        <location evidence="2 6">Cell wall</location>
    </subcellularLocation>
</comment>
<evidence type="ECO:0000313" key="8">
    <source>
        <dbReference type="RefSeq" id="XP_016463717.1"/>
    </source>
</evidence>
<sequence length="401" mass="45108">MVMATRSLQLFCLIVCSLAIIKTESATDLDFYEVKKTIVKNAVSKGAVCLDGSPPAYHFEPGFGEGVENWFVQLSGGAWCTSVEACKDRSRDNKVGSTTTMGPYTFQGIYSKNQSANPDFYNWNKVLVRYCDGGAFTGDVEYVDPATNLHFRGARIFEAVMEDVLAKGLKNAKNAILAGSSAGGYPAMLYCDRFRSLLPNTPRVKCFVDAGYFIHAKNQKQARGFEDIYNTLVTLHGSAKTLPKSCTSKMKPLLCFFPESMQQNIKTPLFIAMSAFDIFQINTTVEPHLHDVIENGTCTTSQNKAFREFRSEFLSTLPKPNNPKLRGVFIDSVNHHTSLLIRWSPENATMINNLSLPKAFGDWYFDRKYWYVIDEHDLPISKKHEHELRKDGGQTHKEDNH</sequence>
<evidence type="ECO:0000256" key="6">
    <source>
        <dbReference type="RuleBase" id="RU363114"/>
    </source>
</evidence>
<feature type="signal peptide" evidence="6">
    <location>
        <begin position="1"/>
        <end position="26"/>
    </location>
</feature>
<dbReference type="AlphaFoldDB" id="A0A1S3ZHI3"/>
<dbReference type="RefSeq" id="XP_016463717.1">
    <property type="nucleotide sequence ID" value="XM_016608231.1"/>
</dbReference>
<proteinExistence type="inferred from homology"/>
<dbReference type="InterPro" id="IPR029058">
    <property type="entry name" value="AB_hydrolase_fold"/>
</dbReference>
<dbReference type="GO" id="GO:0071555">
    <property type="term" value="P:cell wall organization"/>
    <property type="evidence" value="ECO:0000318"/>
    <property type="project" value="GO_Central"/>
</dbReference>
<evidence type="ECO:0000256" key="2">
    <source>
        <dbReference type="ARBA" id="ARBA00004191"/>
    </source>
</evidence>
<dbReference type="Proteomes" id="UP000790787">
    <property type="component" value="Chromosome 21"/>
</dbReference>
<dbReference type="GO" id="GO:0052793">
    <property type="term" value="F:pectin acetylesterase activity"/>
    <property type="evidence" value="ECO:0000318"/>
    <property type="project" value="GO_Central"/>
</dbReference>
<dbReference type="KEGG" id="nta:107786720"/>
<dbReference type="OMA" id="IFFIESA"/>
<evidence type="ECO:0000256" key="3">
    <source>
        <dbReference type="ARBA" id="ARBA00005784"/>
    </source>
</evidence>
<dbReference type="EC" id="3.1.1.-" evidence="6"/>
<comment type="function">
    <text evidence="1 6">Hydrolyzes acetyl esters in homogalacturonan regions of pectin. In type I primary cell wall, galacturonic acid residues of pectin can be acetylated at the O-2 and O-3 positions. Decreasing the degree of acetylation of pectin gels in vitro alters their physical properties.</text>
</comment>
<name>A0A1S3ZHI3_TOBAC</name>
<dbReference type="RefSeq" id="XP_016463717.1">
    <property type="nucleotide sequence ID" value="XM_016608231.2"/>
</dbReference>
<dbReference type="GeneID" id="107786720"/>
<keyword evidence="7" id="KW-1185">Reference proteome</keyword>
<organism evidence="7 8">
    <name type="scientific">Nicotiana tabacum</name>
    <name type="common">Common tobacco</name>
    <dbReference type="NCBI Taxonomy" id="4097"/>
    <lineage>
        <taxon>Eukaryota</taxon>
        <taxon>Viridiplantae</taxon>
        <taxon>Streptophyta</taxon>
        <taxon>Embryophyta</taxon>
        <taxon>Tracheophyta</taxon>
        <taxon>Spermatophyta</taxon>
        <taxon>Magnoliopsida</taxon>
        <taxon>eudicotyledons</taxon>
        <taxon>Gunneridae</taxon>
        <taxon>Pentapetalae</taxon>
        <taxon>asterids</taxon>
        <taxon>lamiids</taxon>
        <taxon>Solanales</taxon>
        <taxon>Solanaceae</taxon>
        <taxon>Nicotianoideae</taxon>
        <taxon>Nicotianeae</taxon>
        <taxon>Nicotiana</taxon>
    </lineage>
</organism>
<keyword evidence="5 6" id="KW-0961">Cell wall biogenesis/degradation</keyword>
<accession>A0A1S3ZHI3</accession>
<keyword evidence="6" id="KW-0732">Signal</keyword>
<comment type="similarity">
    <text evidence="3 6">Belongs to the pectinacetylesterase family.</text>
</comment>
<keyword evidence="4 6" id="KW-0134">Cell wall</keyword>
<evidence type="ECO:0000256" key="5">
    <source>
        <dbReference type="ARBA" id="ARBA00023316"/>
    </source>
</evidence>
<feature type="chain" id="PRO_5010008820" description="Pectin acetylesterase" evidence="6">
    <location>
        <begin position="27"/>
        <end position="401"/>
    </location>
</feature>
<gene>
    <name evidence="8" type="primary">LOC107786720</name>
</gene>
<dbReference type="PaxDb" id="4097-A0A1S3ZHI3"/>
<keyword evidence="6" id="KW-0964">Secreted</keyword>